<gene>
    <name evidence="9" type="ORF">EV194_102329</name>
</gene>
<dbReference type="PANTHER" id="PTHR30047">
    <property type="entry name" value="HIGH-AFFINITY CHOLINE TRANSPORT PROTEIN-RELATED"/>
    <property type="match status" value="1"/>
</dbReference>
<feature type="transmembrane region" description="Helical" evidence="8">
    <location>
        <begin position="444"/>
        <end position="463"/>
    </location>
</feature>
<dbReference type="OrthoDB" id="9775735at2"/>
<name>A0A4R2GMA2_9BACT</name>
<keyword evidence="4" id="KW-1003">Cell membrane</keyword>
<feature type="transmembrane region" description="Helical" evidence="8">
    <location>
        <begin position="315"/>
        <end position="333"/>
    </location>
</feature>
<feature type="transmembrane region" description="Helical" evidence="8">
    <location>
        <begin position="345"/>
        <end position="370"/>
    </location>
</feature>
<evidence type="ECO:0000313" key="9">
    <source>
        <dbReference type="EMBL" id="TCO09900.1"/>
    </source>
</evidence>
<evidence type="ECO:0000256" key="3">
    <source>
        <dbReference type="ARBA" id="ARBA00022448"/>
    </source>
</evidence>
<feature type="transmembrane region" description="Helical" evidence="8">
    <location>
        <begin position="50"/>
        <end position="69"/>
    </location>
</feature>
<dbReference type="PANTHER" id="PTHR30047:SF7">
    <property type="entry name" value="HIGH-AFFINITY CHOLINE TRANSPORT PROTEIN"/>
    <property type="match status" value="1"/>
</dbReference>
<proteinExistence type="inferred from homology"/>
<keyword evidence="10" id="KW-1185">Reference proteome</keyword>
<feature type="transmembrane region" description="Helical" evidence="8">
    <location>
        <begin position="90"/>
        <end position="110"/>
    </location>
</feature>
<keyword evidence="6 8" id="KW-1133">Transmembrane helix</keyword>
<evidence type="ECO:0000256" key="1">
    <source>
        <dbReference type="ARBA" id="ARBA00004651"/>
    </source>
</evidence>
<evidence type="ECO:0000313" key="10">
    <source>
        <dbReference type="Proteomes" id="UP000295221"/>
    </source>
</evidence>
<accession>A0A4R2GMA2</accession>
<dbReference type="NCBIfam" id="TIGR00842">
    <property type="entry name" value="bcct"/>
    <property type="match status" value="1"/>
</dbReference>
<dbReference type="PROSITE" id="PS01303">
    <property type="entry name" value="BCCT"/>
    <property type="match status" value="1"/>
</dbReference>
<feature type="transmembrane region" description="Helical" evidence="8">
    <location>
        <begin position="469"/>
        <end position="488"/>
    </location>
</feature>
<dbReference type="Pfam" id="PF02028">
    <property type="entry name" value="BCCT"/>
    <property type="match status" value="1"/>
</dbReference>
<keyword evidence="7 8" id="KW-0472">Membrane</keyword>
<evidence type="ECO:0000256" key="6">
    <source>
        <dbReference type="ARBA" id="ARBA00022989"/>
    </source>
</evidence>
<evidence type="ECO:0000256" key="5">
    <source>
        <dbReference type="ARBA" id="ARBA00022692"/>
    </source>
</evidence>
<evidence type="ECO:0000256" key="4">
    <source>
        <dbReference type="ARBA" id="ARBA00022475"/>
    </source>
</evidence>
<reference evidence="9 10" key="1">
    <citation type="submission" date="2019-03" db="EMBL/GenBank/DDBJ databases">
        <title>Genomic Encyclopedia of Type Strains, Phase IV (KMG-IV): sequencing the most valuable type-strain genomes for metagenomic binning, comparative biology and taxonomic classification.</title>
        <authorList>
            <person name="Goeker M."/>
        </authorList>
    </citation>
    <scope>NUCLEOTIDE SEQUENCE [LARGE SCALE GENOMIC DNA]</scope>
    <source>
        <strain evidence="9 10">DSM 24179</strain>
    </source>
</reference>
<evidence type="ECO:0000256" key="7">
    <source>
        <dbReference type="ARBA" id="ARBA00023136"/>
    </source>
</evidence>
<evidence type="ECO:0000256" key="2">
    <source>
        <dbReference type="ARBA" id="ARBA00005658"/>
    </source>
</evidence>
<dbReference type="InterPro" id="IPR018093">
    <property type="entry name" value="BCCT_CS"/>
</dbReference>
<dbReference type="InterPro" id="IPR000060">
    <property type="entry name" value="BCCT_transptr"/>
</dbReference>
<dbReference type="EMBL" id="SLWK01000002">
    <property type="protein sequence ID" value="TCO09900.1"/>
    <property type="molecule type" value="Genomic_DNA"/>
</dbReference>
<feature type="transmembrane region" description="Helical" evidence="8">
    <location>
        <begin position="260"/>
        <end position="280"/>
    </location>
</feature>
<keyword evidence="5 8" id="KW-0812">Transmembrane</keyword>
<protein>
    <submittedName>
        <fullName evidence="9">Choline/glycine/proline betaine transport protein</fullName>
    </submittedName>
</protein>
<dbReference type="GO" id="GO:0022857">
    <property type="term" value="F:transmembrane transporter activity"/>
    <property type="evidence" value="ECO:0007669"/>
    <property type="project" value="InterPro"/>
</dbReference>
<feature type="transmembrane region" description="Helical" evidence="8">
    <location>
        <begin position="390"/>
        <end position="417"/>
    </location>
</feature>
<comment type="caution">
    <text evidence="9">The sequence shown here is derived from an EMBL/GenBank/DDBJ whole genome shotgun (WGS) entry which is preliminary data.</text>
</comment>
<evidence type="ECO:0000256" key="8">
    <source>
        <dbReference type="SAM" id="Phobius"/>
    </source>
</evidence>
<comment type="similarity">
    <text evidence="2">Belongs to the BCCT transporter (TC 2.A.15) family.</text>
</comment>
<dbReference type="GO" id="GO:0005886">
    <property type="term" value="C:plasma membrane"/>
    <property type="evidence" value="ECO:0007669"/>
    <property type="project" value="UniProtKB-SubCell"/>
</dbReference>
<keyword evidence="3" id="KW-0813">Transport</keyword>
<sequence>MKNRYFDIHGPVFWPATILIVLFIAITLIVGEPMAEIFSNTQNAISGNFGWLFIIAVNFFFIFSLYIGFGKYGNIRLGGDDAEKEFSTPAWFAMLFSAGMGIGILFWGVAEPVFHYMNPPFGEGGTLESAEKAMNLTFLHWGFHAWGIYALVGLSLAFFAFNRKQPLTIRSVFLPLLGKRVNGPVGNIIDVFAVLATLFGLATSLGLGVKQISGGLHHVFGTPNTVTMQVLLIIGITLIATISVVTGIKKGVRFLSEWNLRIAAILLLIVLIVGPTLFIFKSFIQNIGNYLNEILMVSTWTEAYRDRGWQGSWTVFYWAWWISWSPFVGMFIARVSKGRTIREFIFGVLLVPSLITFLWLTAFGGSAIWLDLKGVVPGLGERIIADESTALFVFFENFPLANIASVIGILLVMSFFVTSSDSGSLVIDSITAGGKLDAPVGQRIFWANTEGAVAAVLLVGGGLTALQTAAVTTGLPFLIILLVMIYSLNKGLKSEMARTIYLSKSEDKKSYEKKIAGMIAKRLIKKETKK</sequence>
<feature type="transmembrane region" description="Helical" evidence="8">
    <location>
        <begin position="188"/>
        <end position="209"/>
    </location>
</feature>
<dbReference type="Proteomes" id="UP000295221">
    <property type="component" value="Unassembled WGS sequence"/>
</dbReference>
<dbReference type="AlphaFoldDB" id="A0A4R2GMA2"/>
<organism evidence="9 10">
    <name type="scientific">Natronoflexus pectinivorans</name>
    <dbReference type="NCBI Taxonomy" id="682526"/>
    <lineage>
        <taxon>Bacteria</taxon>
        <taxon>Pseudomonadati</taxon>
        <taxon>Bacteroidota</taxon>
        <taxon>Bacteroidia</taxon>
        <taxon>Marinilabiliales</taxon>
        <taxon>Marinilabiliaceae</taxon>
        <taxon>Natronoflexus</taxon>
    </lineage>
</organism>
<comment type="subcellular location">
    <subcellularLocation>
        <location evidence="1">Cell membrane</location>
        <topology evidence="1">Multi-pass membrane protein</topology>
    </subcellularLocation>
</comment>
<feature type="transmembrane region" description="Helical" evidence="8">
    <location>
        <begin position="12"/>
        <end position="30"/>
    </location>
</feature>
<feature type="transmembrane region" description="Helical" evidence="8">
    <location>
        <begin position="229"/>
        <end position="248"/>
    </location>
</feature>
<dbReference type="RefSeq" id="WP_132432761.1">
    <property type="nucleotide sequence ID" value="NZ_SLWK01000002.1"/>
</dbReference>
<feature type="transmembrane region" description="Helical" evidence="8">
    <location>
        <begin position="141"/>
        <end position="161"/>
    </location>
</feature>